<proteinExistence type="predicted"/>
<dbReference type="AlphaFoldDB" id="A0A0F8XE32"/>
<protein>
    <submittedName>
        <fullName evidence="1">Uncharacterized protein</fullName>
    </submittedName>
</protein>
<evidence type="ECO:0000313" key="1">
    <source>
        <dbReference type="EMBL" id="KKK59220.1"/>
    </source>
</evidence>
<sequence>VRGGTEGAGMIVLMTYNSRIVSLNEPERTWTGGCSLLVRRLPPGTVIQLKVKE</sequence>
<reference evidence="1" key="1">
    <citation type="journal article" date="2015" name="Nature">
        <title>Complex archaea that bridge the gap between prokaryotes and eukaryotes.</title>
        <authorList>
            <person name="Spang A."/>
            <person name="Saw J.H."/>
            <person name="Jorgensen S.L."/>
            <person name="Zaremba-Niedzwiedzka K."/>
            <person name="Martijn J."/>
            <person name="Lind A.E."/>
            <person name="van Eijk R."/>
            <person name="Schleper C."/>
            <person name="Guy L."/>
            <person name="Ettema T.J."/>
        </authorList>
    </citation>
    <scope>NUCLEOTIDE SEQUENCE</scope>
</reference>
<dbReference type="EMBL" id="LAZR01063590">
    <property type="protein sequence ID" value="KKK59220.1"/>
    <property type="molecule type" value="Genomic_DNA"/>
</dbReference>
<gene>
    <name evidence="1" type="ORF">LCGC14_3036580</name>
</gene>
<organism evidence="1">
    <name type="scientific">marine sediment metagenome</name>
    <dbReference type="NCBI Taxonomy" id="412755"/>
    <lineage>
        <taxon>unclassified sequences</taxon>
        <taxon>metagenomes</taxon>
        <taxon>ecological metagenomes</taxon>
    </lineage>
</organism>
<comment type="caution">
    <text evidence="1">The sequence shown here is derived from an EMBL/GenBank/DDBJ whole genome shotgun (WGS) entry which is preliminary data.</text>
</comment>
<name>A0A0F8XE32_9ZZZZ</name>
<feature type="non-terminal residue" evidence="1">
    <location>
        <position position="1"/>
    </location>
</feature>
<accession>A0A0F8XE32</accession>